<evidence type="ECO:0000313" key="3">
    <source>
        <dbReference type="Proteomes" id="UP000236959"/>
    </source>
</evidence>
<organism evidence="2 3">
    <name type="scientific">Roseibium marinum</name>
    <dbReference type="NCBI Taxonomy" id="281252"/>
    <lineage>
        <taxon>Bacteria</taxon>
        <taxon>Pseudomonadati</taxon>
        <taxon>Pseudomonadota</taxon>
        <taxon>Alphaproteobacteria</taxon>
        <taxon>Hyphomicrobiales</taxon>
        <taxon>Stappiaceae</taxon>
        <taxon>Roseibium</taxon>
    </lineage>
</organism>
<sequence>MALHRDLKNIVDWAWLRRAELMEKARATGRPKGQTHMSPGNRAVREIYGYICGATAGKRITERTMTTFSGTLYRKLHNKLEGRIRYLCQTNEVTVMRDLADFPEPRDWVGAFIHFQKRPMPRCTERVYVNLKEPTRANAFSAILKKIWHLPGVTSAKVAAPGAVKSDTVLVYCKDRETRQEVIRIITKYKKRNLRYFGSELPKLVASVGTGIGHGAEPPDIHPERPNSQRFEAGETDGQSFGMYRAILIFTALERTQFPEEMSQDFSRAGIDLSRFQNANPRHGMHLDIAGEQKKQVDSVRNMAQKMEFEQRVETIFRLAGLDTEHPETQGNPILNAPPPPPPVN</sequence>
<dbReference type="Pfam" id="PF17914">
    <property type="entry name" value="HopA1"/>
    <property type="match status" value="1"/>
</dbReference>
<dbReference type="Proteomes" id="UP000236959">
    <property type="component" value="Unassembled WGS sequence"/>
</dbReference>
<feature type="compositionally biased region" description="Pro residues" evidence="1">
    <location>
        <begin position="336"/>
        <end position="345"/>
    </location>
</feature>
<dbReference type="AlphaFoldDB" id="A0A2S3UXE4"/>
<feature type="compositionally biased region" description="Basic and acidic residues" evidence="1">
    <location>
        <begin position="217"/>
        <end position="227"/>
    </location>
</feature>
<protein>
    <submittedName>
        <fullName evidence="2">Uncharacterized protein</fullName>
    </submittedName>
</protein>
<dbReference type="EMBL" id="PPCN01000003">
    <property type="protein sequence ID" value="POF32356.1"/>
    <property type="molecule type" value="Genomic_DNA"/>
</dbReference>
<name>A0A2S3UXE4_9HYPH</name>
<dbReference type="InterPro" id="IPR040871">
    <property type="entry name" value="HopA1"/>
</dbReference>
<dbReference type="RefSeq" id="WP_103222276.1">
    <property type="nucleotide sequence ID" value="NZ_PPCN01000003.1"/>
</dbReference>
<evidence type="ECO:0000256" key="1">
    <source>
        <dbReference type="SAM" id="MobiDB-lite"/>
    </source>
</evidence>
<gene>
    <name evidence="2" type="ORF">CLV41_103279</name>
</gene>
<feature type="region of interest" description="Disordered" evidence="1">
    <location>
        <begin position="213"/>
        <end position="235"/>
    </location>
</feature>
<evidence type="ECO:0000313" key="2">
    <source>
        <dbReference type="EMBL" id="POF32356.1"/>
    </source>
</evidence>
<keyword evidence="3" id="KW-1185">Reference proteome</keyword>
<feature type="region of interest" description="Disordered" evidence="1">
    <location>
        <begin position="325"/>
        <end position="345"/>
    </location>
</feature>
<accession>A0A2S3UXE4</accession>
<comment type="caution">
    <text evidence="2">The sequence shown here is derived from an EMBL/GenBank/DDBJ whole genome shotgun (WGS) entry which is preliminary data.</text>
</comment>
<dbReference type="OrthoDB" id="7672951at2"/>
<proteinExistence type="predicted"/>
<reference evidence="2 3" key="1">
    <citation type="submission" date="2018-01" db="EMBL/GenBank/DDBJ databases">
        <title>Genomic Encyclopedia of Archaeal and Bacterial Type Strains, Phase II (KMG-II): from individual species to whole genera.</title>
        <authorList>
            <person name="Goeker M."/>
        </authorList>
    </citation>
    <scope>NUCLEOTIDE SEQUENCE [LARGE SCALE GENOMIC DNA]</scope>
    <source>
        <strain evidence="2 3">DSM 17023</strain>
    </source>
</reference>